<dbReference type="GO" id="GO:0005737">
    <property type="term" value="C:cytoplasm"/>
    <property type="evidence" value="ECO:0007669"/>
    <property type="project" value="UniProtKB-SubCell"/>
</dbReference>
<dbReference type="SMART" id="SM00271">
    <property type="entry name" value="DnaJ"/>
    <property type="match status" value="1"/>
</dbReference>
<dbReference type="RefSeq" id="WP_128911634.1">
    <property type="nucleotide sequence ID" value="NZ_RDSM01000001.1"/>
</dbReference>
<dbReference type="Gene3D" id="2.60.260.20">
    <property type="entry name" value="Urease metallochaperone UreE, N-terminal domain"/>
    <property type="match status" value="2"/>
</dbReference>
<comment type="caution">
    <text evidence="8">Lacks conserved residue(s) required for the propagation of feature annotation.</text>
</comment>
<dbReference type="SUPFAM" id="SSF57938">
    <property type="entry name" value="DnaJ/Hsp40 cysteine-rich domain"/>
    <property type="match status" value="1"/>
</dbReference>
<dbReference type="PROSITE" id="PS51188">
    <property type="entry name" value="ZF_CR"/>
    <property type="match status" value="1"/>
</dbReference>
<dbReference type="Gene3D" id="2.10.230.10">
    <property type="entry name" value="Heat shock protein DnaJ, cysteine-rich domain"/>
    <property type="match status" value="1"/>
</dbReference>
<dbReference type="InterPro" id="IPR008971">
    <property type="entry name" value="HSP40/DnaJ_pept-bd"/>
</dbReference>
<comment type="subunit">
    <text evidence="8">Homodimer.</text>
</comment>
<evidence type="ECO:0000256" key="7">
    <source>
        <dbReference type="ARBA" id="ARBA00023186"/>
    </source>
</evidence>
<dbReference type="AlphaFoldDB" id="A0A4Q0T4I1"/>
<keyword evidence="2 8" id="KW-0479">Metal-binding</keyword>
<dbReference type="InterPro" id="IPR018253">
    <property type="entry name" value="DnaJ_domain_CS"/>
</dbReference>
<dbReference type="InterPro" id="IPR001623">
    <property type="entry name" value="DnaJ_domain"/>
</dbReference>
<accession>A0A4Q0T4I1</accession>
<dbReference type="GO" id="GO:0051082">
    <property type="term" value="F:unfolded protein binding"/>
    <property type="evidence" value="ECO:0007669"/>
    <property type="project" value="UniProtKB-UniRule"/>
</dbReference>
<feature type="binding site" evidence="8">
    <location>
        <position position="253"/>
    </location>
    <ligand>
        <name>Zn(2+)</name>
        <dbReference type="ChEBI" id="CHEBI:29105"/>
        <label>1</label>
    </ligand>
</feature>
<dbReference type="InterPro" id="IPR012724">
    <property type="entry name" value="DnaJ"/>
</dbReference>
<evidence type="ECO:0000259" key="12">
    <source>
        <dbReference type="PROSITE" id="PS51188"/>
    </source>
</evidence>
<dbReference type="InterPro" id="IPR002939">
    <property type="entry name" value="DnaJ_C"/>
</dbReference>
<keyword evidence="6 8" id="KW-0346">Stress response</keyword>
<evidence type="ECO:0000256" key="2">
    <source>
        <dbReference type="ARBA" id="ARBA00022723"/>
    </source>
</evidence>
<keyword evidence="14" id="KW-1185">Reference proteome</keyword>
<dbReference type="GO" id="GO:0042026">
    <property type="term" value="P:protein refolding"/>
    <property type="evidence" value="ECO:0007669"/>
    <property type="project" value="TreeGrafter"/>
</dbReference>
<dbReference type="PRINTS" id="PR00625">
    <property type="entry name" value="JDOMAIN"/>
</dbReference>
<dbReference type="Proteomes" id="UP000289437">
    <property type="component" value="Unassembled WGS sequence"/>
</dbReference>
<feature type="domain" description="CR-type" evidence="12">
    <location>
        <begin position="190"/>
        <end position="265"/>
    </location>
</feature>
<reference evidence="13 14" key="1">
    <citation type="submission" date="2018-11" db="EMBL/GenBank/DDBJ databases">
        <authorList>
            <person name="Mardanov A.V."/>
            <person name="Ravin N.V."/>
            <person name="Dedysh S.N."/>
        </authorList>
    </citation>
    <scope>NUCLEOTIDE SEQUENCE [LARGE SCALE GENOMIC DNA]</scope>
    <source>
        <strain evidence="13 14">AF10</strain>
    </source>
</reference>
<proteinExistence type="inferred from homology"/>
<evidence type="ECO:0000256" key="8">
    <source>
        <dbReference type="HAMAP-Rule" id="MF_01152"/>
    </source>
</evidence>
<evidence type="ECO:0000256" key="4">
    <source>
        <dbReference type="ARBA" id="ARBA00022771"/>
    </source>
</evidence>
<keyword evidence="8" id="KW-0963">Cytoplasm</keyword>
<comment type="similarity">
    <text evidence="8">Belongs to the DnaJ family.</text>
</comment>
<evidence type="ECO:0000256" key="1">
    <source>
        <dbReference type="ARBA" id="ARBA00022705"/>
    </source>
</evidence>
<evidence type="ECO:0000256" key="5">
    <source>
        <dbReference type="ARBA" id="ARBA00022833"/>
    </source>
</evidence>
<feature type="binding site" evidence="8">
    <location>
        <position position="256"/>
    </location>
    <ligand>
        <name>Zn(2+)</name>
        <dbReference type="ChEBI" id="CHEBI:29105"/>
        <label>1</label>
    </ligand>
</feature>
<dbReference type="PROSITE" id="PS50076">
    <property type="entry name" value="DNAJ_2"/>
    <property type="match status" value="1"/>
</dbReference>
<dbReference type="CDD" id="cd06257">
    <property type="entry name" value="DnaJ"/>
    <property type="match status" value="1"/>
</dbReference>
<feature type="binding site" evidence="8">
    <location>
        <position position="240"/>
    </location>
    <ligand>
        <name>Zn(2+)</name>
        <dbReference type="ChEBI" id="CHEBI:29105"/>
        <label>2</label>
    </ligand>
</feature>
<dbReference type="SUPFAM" id="SSF49493">
    <property type="entry name" value="HSP40/DnaJ peptide-binding domain"/>
    <property type="match status" value="2"/>
</dbReference>
<protein>
    <recommendedName>
        <fullName evidence="8">Chaperone protein DnaJ</fullName>
    </recommendedName>
</protein>
<keyword evidence="7 8" id="KW-0143">Chaperone</keyword>
<comment type="function">
    <text evidence="8">Participates actively in the response to hyperosmotic and heat shock by preventing the aggregation of stress-denatured proteins and by disaggregating proteins, also in an autonomous, DnaK-independent fashion. Unfolded proteins bind initially to DnaJ; upon interaction with the DnaJ-bound protein, DnaK hydrolyzes its bound ATP, resulting in the formation of a stable complex. GrpE releases ADP from DnaK; ATP binding to DnaK triggers the release of the substrate protein, thus completing the reaction cycle. Several rounds of ATP-dependent interactions between DnaJ, DnaK and GrpE are required for fully efficient folding. Also involved, together with DnaK and GrpE, in the DNA replication of plasmids through activation of initiation proteins.</text>
</comment>
<evidence type="ECO:0000259" key="11">
    <source>
        <dbReference type="PROSITE" id="PS50076"/>
    </source>
</evidence>
<evidence type="ECO:0000313" key="13">
    <source>
        <dbReference type="EMBL" id="RXH57470.1"/>
    </source>
</evidence>
<dbReference type="GO" id="GO:0005524">
    <property type="term" value="F:ATP binding"/>
    <property type="evidence" value="ECO:0007669"/>
    <property type="project" value="InterPro"/>
</dbReference>
<sequence length="417" mass="44565">MATQTKDYYGTLGVKKTATQDEIRKAFRKLARKYHPDVNPNDKKAEEKFKEISEANDVLSDEKKRKVFDQFGFYSDNIDAAAAEAAARSGGGSPFGGGNPFGPGGYRPSGGGARGGQEVPFDFGGFDFSDFQAGRGKAQEPAGGGFGGSFRDVFSGIFNSHGQKGSSRGPQPGTDLEYQVSVDFWTAVRGGVAKLEITRQDTCPTCKGRTTTGGSGECPECKGTGQVTQMGGRMKFNIQCPRCGGTGRADHPCGTCHGQGVVTRKDPLEFRIKAGTRDGQRIRLAGKGNAGVDGGQAGDLFLIIKTGSHPVFTRTVDDVYVTVPVTVVEAALGAKIDVPTIDGRTQLKIPQGTQTGQKLRLREKGVPSAAREGVRGDQIVEVKIVVPKVQDERSKEILRELARLNPEDPREGLFEQG</sequence>
<keyword evidence="1 8" id="KW-0235">DNA replication</keyword>
<comment type="cofactor">
    <cofactor evidence="8">
        <name>Zn(2+)</name>
        <dbReference type="ChEBI" id="CHEBI:29105"/>
    </cofactor>
    <text evidence="8">Binds 2 Zn(2+) ions per monomer.</text>
</comment>
<dbReference type="PANTHER" id="PTHR43096:SF52">
    <property type="entry name" value="DNAJ HOMOLOG 1, MITOCHONDRIAL-RELATED"/>
    <property type="match status" value="1"/>
</dbReference>
<evidence type="ECO:0000256" key="6">
    <source>
        <dbReference type="ARBA" id="ARBA00023016"/>
    </source>
</evidence>
<evidence type="ECO:0000256" key="10">
    <source>
        <dbReference type="SAM" id="MobiDB-lite"/>
    </source>
</evidence>
<dbReference type="PANTHER" id="PTHR43096">
    <property type="entry name" value="DNAJ HOMOLOG 1, MITOCHONDRIAL-RELATED"/>
    <property type="match status" value="1"/>
</dbReference>
<feature type="compositionally biased region" description="Gly residues" evidence="10">
    <location>
        <begin position="89"/>
        <end position="115"/>
    </location>
</feature>
<feature type="binding site" evidence="8">
    <location>
        <position position="221"/>
    </location>
    <ligand>
        <name>Zn(2+)</name>
        <dbReference type="ChEBI" id="CHEBI:29105"/>
        <label>2</label>
    </ligand>
</feature>
<keyword evidence="4 8" id="KW-0863">Zinc-finger</keyword>
<keyword evidence="5 8" id="KW-0862">Zinc</keyword>
<feature type="binding site" evidence="8">
    <location>
        <position position="203"/>
    </location>
    <ligand>
        <name>Zn(2+)</name>
        <dbReference type="ChEBI" id="CHEBI:29105"/>
        <label>1</label>
    </ligand>
</feature>
<dbReference type="CDD" id="cd10747">
    <property type="entry name" value="DnaJ_C"/>
    <property type="match status" value="1"/>
</dbReference>
<dbReference type="GO" id="GO:0008270">
    <property type="term" value="F:zinc ion binding"/>
    <property type="evidence" value="ECO:0007669"/>
    <property type="project" value="UniProtKB-UniRule"/>
</dbReference>
<feature type="binding site" evidence="8">
    <location>
        <position position="218"/>
    </location>
    <ligand>
        <name>Zn(2+)</name>
        <dbReference type="ChEBI" id="CHEBI:29105"/>
        <label>2</label>
    </ligand>
</feature>
<feature type="zinc finger region" description="CR-type" evidence="9">
    <location>
        <begin position="190"/>
        <end position="265"/>
    </location>
</feature>
<dbReference type="OrthoDB" id="9779889at2"/>
<comment type="caution">
    <text evidence="13">The sequence shown here is derived from an EMBL/GenBank/DDBJ whole genome shotgun (WGS) entry which is preliminary data.</text>
</comment>
<dbReference type="SUPFAM" id="SSF46565">
    <property type="entry name" value="Chaperone J-domain"/>
    <property type="match status" value="1"/>
</dbReference>
<dbReference type="PROSITE" id="PS00636">
    <property type="entry name" value="DNAJ_1"/>
    <property type="match status" value="1"/>
</dbReference>
<name>A0A4Q0T4I1_9BACT</name>
<dbReference type="GO" id="GO:0006260">
    <property type="term" value="P:DNA replication"/>
    <property type="evidence" value="ECO:0007669"/>
    <property type="project" value="UniProtKB-KW"/>
</dbReference>
<evidence type="ECO:0000256" key="9">
    <source>
        <dbReference type="PROSITE-ProRule" id="PRU00546"/>
    </source>
</evidence>
<dbReference type="InterPro" id="IPR036410">
    <property type="entry name" value="HSP_DnaJ_Cys-rich_dom_sf"/>
</dbReference>
<dbReference type="Pfam" id="PF00226">
    <property type="entry name" value="DnaJ"/>
    <property type="match status" value="1"/>
</dbReference>
<feature type="binding site" evidence="8">
    <location>
        <position position="243"/>
    </location>
    <ligand>
        <name>Zn(2+)</name>
        <dbReference type="ChEBI" id="CHEBI:29105"/>
        <label>2</label>
    </ligand>
</feature>
<dbReference type="Pfam" id="PF01556">
    <property type="entry name" value="DnaJ_C"/>
    <property type="match status" value="1"/>
</dbReference>
<dbReference type="HAMAP" id="MF_01152">
    <property type="entry name" value="DnaJ"/>
    <property type="match status" value="1"/>
</dbReference>
<feature type="domain" description="J" evidence="11">
    <location>
        <begin position="7"/>
        <end position="72"/>
    </location>
</feature>
<dbReference type="CDD" id="cd10719">
    <property type="entry name" value="DnaJ_zf"/>
    <property type="match status" value="1"/>
</dbReference>
<dbReference type="InterPro" id="IPR001305">
    <property type="entry name" value="HSP_DnaJ_Cys-rich_dom"/>
</dbReference>
<evidence type="ECO:0000313" key="14">
    <source>
        <dbReference type="Proteomes" id="UP000289437"/>
    </source>
</evidence>
<dbReference type="GO" id="GO:0031072">
    <property type="term" value="F:heat shock protein binding"/>
    <property type="evidence" value="ECO:0007669"/>
    <property type="project" value="InterPro"/>
</dbReference>
<comment type="subcellular location">
    <subcellularLocation>
        <location evidence="8">Cytoplasm</location>
    </subcellularLocation>
</comment>
<feature type="binding site" evidence="8">
    <location>
        <position position="206"/>
    </location>
    <ligand>
        <name>Zn(2+)</name>
        <dbReference type="ChEBI" id="CHEBI:29105"/>
        <label>1</label>
    </ligand>
</feature>
<feature type="region of interest" description="Disordered" evidence="10">
    <location>
        <begin position="89"/>
        <end position="117"/>
    </location>
</feature>
<dbReference type="FunFam" id="2.60.260.20:FF:000005">
    <property type="entry name" value="Chaperone protein dnaJ 1, mitochondrial"/>
    <property type="match status" value="1"/>
</dbReference>
<comment type="domain">
    <text evidence="8">The J domain is necessary and sufficient to stimulate DnaK ATPase activity. Zinc center 1 plays an important role in the autonomous, DnaK-independent chaperone activity of DnaJ. Zinc center 2 is essential for interaction with DnaK and for DnaJ activity.</text>
</comment>
<dbReference type="GO" id="GO:0009408">
    <property type="term" value="P:response to heat"/>
    <property type="evidence" value="ECO:0007669"/>
    <property type="project" value="InterPro"/>
</dbReference>
<dbReference type="InterPro" id="IPR036869">
    <property type="entry name" value="J_dom_sf"/>
</dbReference>
<dbReference type="Gene3D" id="1.10.287.110">
    <property type="entry name" value="DnaJ domain"/>
    <property type="match status" value="1"/>
</dbReference>
<keyword evidence="3 8" id="KW-0677">Repeat</keyword>
<organism evidence="13 14">
    <name type="scientific">Granulicella sibirica</name>
    <dbReference type="NCBI Taxonomy" id="2479048"/>
    <lineage>
        <taxon>Bacteria</taxon>
        <taxon>Pseudomonadati</taxon>
        <taxon>Acidobacteriota</taxon>
        <taxon>Terriglobia</taxon>
        <taxon>Terriglobales</taxon>
        <taxon>Acidobacteriaceae</taxon>
        <taxon>Granulicella</taxon>
    </lineage>
</organism>
<reference evidence="14" key="2">
    <citation type="submission" date="2019-02" db="EMBL/GenBank/DDBJ databases">
        <title>Granulicella sibirica sp. nov., a psychrotolerant acidobacterium isolated from an organic soil layer in forested tundra, West Siberia.</title>
        <authorList>
            <person name="Oshkin I.Y."/>
            <person name="Kulichevskaya I.S."/>
            <person name="Rijpstra W.I.C."/>
            <person name="Sinninghe Damste J.S."/>
            <person name="Rakitin A.L."/>
            <person name="Ravin N.V."/>
            <person name="Dedysh S.N."/>
        </authorList>
    </citation>
    <scope>NUCLEOTIDE SEQUENCE [LARGE SCALE GENOMIC DNA]</scope>
    <source>
        <strain evidence="14">AF10</strain>
    </source>
</reference>
<dbReference type="EMBL" id="RDSM01000001">
    <property type="protein sequence ID" value="RXH57470.1"/>
    <property type="molecule type" value="Genomic_DNA"/>
</dbReference>
<evidence type="ECO:0000256" key="3">
    <source>
        <dbReference type="ARBA" id="ARBA00022737"/>
    </source>
</evidence>
<gene>
    <name evidence="8" type="primary">dnaJ</name>
    <name evidence="13" type="ORF">GRAN_0780</name>
</gene>